<evidence type="ECO:0000313" key="3">
    <source>
        <dbReference type="Proteomes" id="UP000437748"/>
    </source>
</evidence>
<gene>
    <name evidence="2" type="ORF">GCL60_10875</name>
</gene>
<evidence type="ECO:0008006" key="4">
    <source>
        <dbReference type="Google" id="ProtNLM"/>
    </source>
</evidence>
<feature type="signal peptide" evidence="1">
    <location>
        <begin position="1"/>
        <end position="20"/>
    </location>
</feature>
<accession>A0A6N6VQI9</accession>
<keyword evidence="3" id="KW-1185">Reference proteome</keyword>
<dbReference type="AlphaFoldDB" id="A0A6N6VQI9"/>
<dbReference type="Proteomes" id="UP000437748">
    <property type="component" value="Unassembled WGS sequence"/>
</dbReference>
<keyword evidence="1" id="KW-0732">Signal</keyword>
<dbReference type="OrthoDB" id="5310183at2"/>
<evidence type="ECO:0000313" key="2">
    <source>
        <dbReference type="EMBL" id="KAB8037670.1"/>
    </source>
</evidence>
<feature type="chain" id="PRO_5027116233" description="DUF1036 domain-containing protein" evidence="1">
    <location>
        <begin position="21"/>
        <end position="143"/>
    </location>
</feature>
<proteinExistence type="predicted"/>
<dbReference type="RefSeq" id="WP_153420745.1">
    <property type="nucleotide sequence ID" value="NZ_WFLM01000004.1"/>
</dbReference>
<sequence>MFKKLIYIFLSGFIINSTYGATTYVFCANRNKQWRWLNSDSEYVSVSGEWKIMALKGFVYQYFELDNVASAEILQEKCKDRFGDSYIYAQPANSFADQWYVFGVKGGILYSGFFKYCLNHYSCYFRENRSNLILDSYNFGKLN</sequence>
<evidence type="ECO:0000256" key="1">
    <source>
        <dbReference type="SAM" id="SignalP"/>
    </source>
</evidence>
<comment type="caution">
    <text evidence="2">The sequence shown here is derived from an EMBL/GenBank/DDBJ whole genome shotgun (WGS) entry which is preliminary data.</text>
</comment>
<organism evidence="2 3">
    <name type="scientific">Silvanigrella paludirubra</name>
    <dbReference type="NCBI Taxonomy" id="2499159"/>
    <lineage>
        <taxon>Bacteria</taxon>
        <taxon>Pseudomonadati</taxon>
        <taxon>Bdellovibrionota</taxon>
        <taxon>Oligoflexia</taxon>
        <taxon>Silvanigrellales</taxon>
        <taxon>Silvanigrellaceae</taxon>
        <taxon>Silvanigrella</taxon>
    </lineage>
</organism>
<reference evidence="2 3" key="1">
    <citation type="submission" date="2019-10" db="EMBL/GenBank/DDBJ databases">
        <title>New species of Slilvanegrellaceae.</title>
        <authorList>
            <person name="Pitt A."/>
            <person name="Hahn M.W."/>
        </authorList>
    </citation>
    <scope>NUCLEOTIDE SEQUENCE [LARGE SCALE GENOMIC DNA]</scope>
    <source>
        <strain evidence="2 3">SP-Ram-0.45-NSY-1</strain>
    </source>
</reference>
<dbReference type="EMBL" id="WFLM01000004">
    <property type="protein sequence ID" value="KAB8037670.1"/>
    <property type="molecule type" value="Genomic_DNA"/>
</dbReference>
<protein>
    <recommendedName>
        <fullName evidence="4">DUF1036 domain-containing protein</fullName>
    </recommendedName>
</protein>
<name>A0A6N6VQI9_9BACT</name>